<dbReference type="SMART" id="SM00476">
    <property type="entry name" value="DNaseIc"/>
    <property type="match status" value="1"/>
</dbReference>
<dbReference type="InterPro" id="IPR036691">
    <property type="entry name" value="Endo/exonu/phosph_ase_sf"/>
</dbReference>
<keyword evidence="3" id="KW-0378">Hydrolase</keyword>
<proteinExistence type="inferred from homology"/>
<dbReference type="RefSeq" id="WP_155034996.1">
    <property type="nucleotide sequence ID" value="NZ_WMJY01000005.1"/>
</dbReference>
<comment type="similarity">
    <text evidence="1">Belongs to the DNase I family.</text>
</comment>
<dbReference type="AlphaFoldDB" id="A0A7K1GLA8"/>
<name>A0A7K1GLA8_9FLAO</name>
<comment type="caution">
    <text evidence="5">The sequence shown here is derived from an EMBL/GenBank/DDBJ whole genome shotgun (WGS) entry which is preliminary data.</text>
</comment>
<accession>A0A7K1GLA8</accession>
<organism evidence="5 6">
    <name type="scientific">Myroides pelagicus</name>
    <dbReference type="NCBI Taxonomy" id="270914"/>
    <lineage>
        <taxon>Bacteria</taxon>
        <taxon>Pseudomonadati</taxon>
        <taxon>Bacteroidota</taxon>
        <taxon>Flavobacteriia</taxon>
        <taxon>Flavobacteriales</taxon>
        <taxon>Flavobacteriaceae</taxon>
        <taxon>Myroides</taxon>
    </lineage>
</organism>
<dbReference type="PANTHER" id="PTHR11371">
    <property type="entry name" value="DEOXYRIBONUCLEASE"/>
    <property type="match status" value="1"/>
</dbReference>
<evidence type="ECO:0000256" key="2">
    <source>
        <dbReference type="ARBA" id="ARBA00022722"/>
    </source>
</evidence>
<dbReference type="CDD" id="cd10283">
    <property type="entry name" value="MnuA_DNase1-like"/>
    <property type="match status" value="1"/>
</dbReference>
<evidence type="ECO:0000256" key="3">
    <source>
        <dbReference type="ARBA" id="ARBA00022801"/>
    </source>
</evidence>
<dbReference type="PANTHER" id="PTHR11371:SF31">
    <property type="entry name" value="EXTRACELLULAR NUCLEASE"/>
    <property type="match status" value="1"/>
</dbReference>
<protein>
    <submittedName>
        <fullName evidence="5">Endonuclease</fullName>
    </submittedName>
</protein>
<dbReference type="GO" id="GO:0016787">
    <property type="term" value="F:hydrolase activity"/>
    <property type="evidence" value="ECO:0007669"/>
    <property type="project" value="UniProtKB-KW"/>
</dbReference>
<keyword evidence="2" id="KW-0540">Nuclease</keyword>
<dbReference type="Proteomes" id="UP000488936">
    <property type="component" value="Unassembled WGS sequence"/>
</dbReference>
<keyword evidence="5" id="KW-0255">Endonuclease</keyword>
<dbReference type="EMBL" id="WMJY01000005">
    <property type="protein sequence ID" value="MTH29014.1"/>
    <property type="molecule type" value="Genomic_DNA"/>
</dbReference>
<dbReference type="SUPFAM" id="SSF56219">
    <property type="entry name" value="DNase I-like"/>
    <property type="match status" value="1"/>
</dbReference>
<evidence type="ECO:0000256" key="1">
    <source>
        <dbReference type="ARBA" id="ARBA00007359"/>
    </source>
</evidence>
<dbReference type="GO" id="GO:0006308">
    <property type="term" value="P:DNA catabolic process"/>
    <property type="evidence" value="ECO:0007669"/>
    <property type="project" value="InterPro"/>
</dbReference>
<gene>
    <name evidence="5" type="ORF">GJV77_03660</name>
</gene>
<evidence type="ECO:0000259" key="4">
    <source>
        <dbReference type="Pfam" id="PF03372"/>
    </source>
</evidence>
<evidence type="ECO:0000313" key="5">
    <source>
        <dbReference type="EMBL" id="MTH29014.1"/>
    </source>
</evidence>
<dbReference type="InterPro" id="IPR005135">
    <property type="entry name" value="Endo/exonuclease/phosphatase"/>
</dbReference>
<dbReference type="Gene3D" id="3.60.10.10">
    <property type="entry name" value="Endonuclease/exonuclease/phosphatase"/>
    <property type="match status" value="1"/>
</dbReference>
<dbReference type="GO" id="GO:0004519">
    <property type="term" value="F:endonuclease activity"/>
    <property type="evidence" value="ECO:0007669"/>
    <property type="project" value="UniProtKB-KW"/>
</dbReference>
<dbReference type="GO" id="GO:0004536">
    <property type="term" value="F:DNA nuclease activity"/>
    <property type="evidence" value="ECO:0007669"/>
    <property type="project" value="InterPro"/>
</dbReference>
<dbReference type="Pfam" id="PF03372">
    <property type="entry name" value="Exo_endo_phos"/>
    <property type="match status" value="1"/>
</dbReference>
<dbReference type="InterPro" id="IPR016202">
    <property type="entry name" value="DNase_I"/>
</dbReference>
<reference evidence="5 6" key="1">
    <citation type="journal article" date="2006" name="Int. J. Syst. Evol. Microbiol.">
        <title>Myroides pelagicus sp. nov., isolated from seawater in Thailand.</title>
        <authorList>
            <person name="Yoon J."/>
            <person name="Maneerat S."/>
            <person name="Kawai F."/>
            <person name="Yokota A."/>
        </authorList>
    </citation>
    <scope>NUCLEOTIDE SEQUENCE [LARGE SCALE GENOMIC DNA]</scope>
    <source>
        <strain evidence="5 6">SM1T</strain>
    </source>
</reference>
<evidence type="ECO:0000313" key="6">
    <source>
        <dbReference type="Proteomes" id="UP000488936"/>
    </source>
</evidence>
<dbReference type="OrthoDB" id="5500612at2"/>
<keyword evidence="6" id="KW-1185">Reference proteome</keyword>
<sequence length="248" mass="28879">MTWNLQNLGKSKSTAEIEIIAKVISQTDVVAIQEVVTNPSGIQTIAKIQQTLNNTTGVKWDYTVSDPTNSSPYRSERYAYIWKTNKVKLKKKAFLDPTFQQEIEREPYIATFSYKNNVFTLSNFHALPKKHQPEKEIKYFKFLPDLYPDMNLIFLGDFNTPQYNNVFNPLKKQGYTPAFTDQKTSLKQKCINGDCLASEYDNIFIPLYLFDIIETKAIYFFENLENIQMARKISDHIPLLVKIQFKEQ</sequence>
<feature type="domain" description="Endonuclease/exonuclease/phosphatase" evidence="4">
    <location>
        <begin position="1"/>
        <end position="174"/>
    </location>
</feature>